<dbReference type="PANTHER" id="PTHR28060">
    <property type="entry name" value="ATP SYNTHASE SUBUNIT J, MITOCHONDRIAL"/>
    <property type="match status" value="1"/>
</dbReference>
<dbReference type="RefSeq" id="XP_033531580.1">
    <property type="nucleotide sequence ID" value="XM_033681477.1"/>
</dbReference>
<reference evidence="3 5" key="1">
    <citation type="submission" date="2020-01" db="EMBL/GenBank/DDBJ databases">
        <authorList>
            <consortium name="DOE Joint Genome Institute"/>
            <person name="Haridas S."/>
            <person name="Albert R."/>
            <person name="Binder M."/>
            <person name="Bloem J."/>
            <person name="Labutti K."/>
            <person name="Salamov A."/>
            <person name="Andreopoulos B."/>
            <person name="Baker S.E."/>
            <person name="Barry K."/>
            <person name="Bills G."/>
            <person name="Bluhm B.H."/>
            <person name="Cannon C."/>
            <person name="Castanera R."/>
            <person name="Culley D.E."/>
            <person name="Daum C."/>
            <person name="Ezra D."/>
            <person name="Gonzalez J.B."/>
            <person name="Henrissat B."/>
            <person name="Kuo A."/>
            <person name="Liang C."/>
            <person name="Lipzen A."/>
            <person name="Lutzoni F."/>
            <person name="Magnuson J."/>
            <person name="Mondo S."/>
            <person name="Nolan M."/>
            <person name="Ohm R."/>
            <person name="Pangilinan J."/>
            <person name="Park H.-J."/>
            <person name="Ramirez L."/>
            <person name="Alfaro M."/>
            <person name="Sun H."/>
            <person name="Tritt A."/>
            <person name="Yoshinaga Y."/>
            <person name="Zwiers L.-H."/>
            <person name="Turgeon B.G."/>
            <person name="Goodwin S.B."/>
            <person name="Spatafora J.W."/>
            <person name="Crous P.W."/>
            <person name="Grigoriev I.V."/>
        </authorList>
    </citation>
    <scope>NUCLEOTIDE SEQUENCE</scope>
    <source>
        <strain evidence="3 5">CBS 781.70</strain>
    </source>
</reference>
<name>A0A6G1FWE7_9PEZI</name>
<feature type="transmembrane region" description="Helical" evidence="2">
    <location>
        <begin position="20"/>
        <end position="38"/>
    </location>
</feature>
<dbReference type="OrthoDB" id="5520611at2759"/>
<dbReference type="GO" id="GO:0045259">
    <property type="term" value="C:proton-transporting ATP synthase complex"/>
    <property type="evidence" value="ECO:0007669"/>
    <property type="project" value="InterPro"/>
</dbReference>
<evidence type="ECO:0000256" key="1">
    <source>
        <dbReference type="SAM" id="MobiDB-lite"/>
    </source>
</evidence>
<organism evidence="3">
    <name type="scientific">Eremomyces bilateralis CBS 781.70</name>
    <dbReference type="NCBI Taxonomy" id="1392243"/>
    <lineage>
        <taxon>Eukaryota</taxon>
        <taxon>Fungi</taxon>
        <taxon>Dikarya</taxon>
        <taxon>Ascomycota</taxon>
        <taxon>Pezizomycotina</taxon>
        <taxon>Dothideomycetes</taxon>
        <taxon>Dothideomycetes incertae sedis</taxon>
        <taxon>Eremomycetales</taxon>
        <taxon>Eremomycetaceae</taxon>
        <taxon>Eremomyces</taxon>
    </lineage>
</organism>
<dbReference type="InterPro" id="IPR006995">
    <property type="entry name" value="ATP_synth_F0_jsu"/>
</dbReference>
<dbReference type="Proteomes" id="UP000504638">
    <property type="component" value="Unplaced"/>
</dbReference>
<sequence length="60" mass="6835">MSLLGRKWPAPIMKPMWPFYISGVVILYGVNSMATAMANTDEHRNDPRNHIVRNKTQAAH</sequence>
<evidence type="ECO:0000313" key="3">
    <source>
        <dbReference type="EMBL" id="KAF1809949.1"/>
    </source>
</evidence>
<accession>A0A6G1FWE7</accession>
<protein>
    <recommendedName>
        <fullName evidence="6">Mitochondrial F1F0 ATP synthase subunit Atp18</fullName>
    </recommendedName>
</protein>
<dbReference type="PANTHER" id="PTHR28060:SF1">
    <property type="entry name" value="ATP SYNTHASE SUBUNIT J, MITOCHONDRIAL"/>
    <property type="match status" value="1"/>
</dbReference>
<keyword evidence="2" id="KW-1133">Transmembrane helix</keyword>
<dbReference type="AlphaFoldDB" id="A0A6G1FWE7"/>
<evidence type="ECO:0000313" key="4">
    <source>
        <dbReference type="Proteomes" id="UP000504638"/>
    </source>
</evidence>
<dbReference type="EMBL" id="ML975169">
    <property type="protein sequence ID" value="KAF1809949.1"/>
    <property type="molecule type" value="Genomic_DNA"/>
</dbReference>
<keyword evidence="4" id="KW-1185">Reference proteome</keyword>
<reference evidence="5" key="2">
    <citation type="submission" date="2020-04" db="EMBL/GenBank/DDBJ databases">
        <authorList>
            <consortium name="NCBI Genome Project"/>
        </authorList>
    </citation>
    <scope>NUCLEOTIDE SEQUENCE</scope>
    <source>
        <strain evidence="5">CBS 781.70</strain>
    </source>
</reference>
<reference evidence="5" key="3">
    <citation type="submission" date="2025-04" db="UniProtKB">
        <authorList>
            <consortium name="RefSeq"/>
        </authorList>
    </citation>
    <scope>IDENTIFICATION</scope>
    <source>
        <strain evidence="5">CBS 781.70</strain>
    </source>
</reference>
<gene>
    <name evidence="3 5" type="ORF">P152DRAFT_476076</name>
</gene>
<dbReference type="GeneID" id="54422047"/>
<evidence type="ECO:0000313" key="5">
    <source>
        <dbReference type="RefSeq" id="XP_033531580.1"/>
    </source>
</evidence>
<feature type="region of interest" description="Disordered" evidence="1">
    <location>
        <begin position="39"/>
        <end position="60"/>
    </location>
</feature>
<proteinExistence type="predicted"/>
<keyword evidence="2" id="KW-0812">Transmembrane</keyword>
<dbReference type="Pfam" id="PF04911">
    <property type="entry name" value="ATP-synt_J"/>
    <property type="match status" value="1"/>
</dbReference>
<evidence type="ECO:0008006" key="6">
    <source>
        <dbReference type="Google" id="ProtNLM"/>
    </source>
</evidence>
<dbReference type="GO" id="GO:0046933">
    <property type="term" value="F:proton-transporting ATP synthase activity, rotational mechanism"/>
    <property type="evidence" value="ECO:0007669"/>
    <property type="project" value="TreeGrafter"/>
</dbReference>
<evidence type="ECO:0000256" key="2">
    <source>
        <dbReference type="SAM" id="Phobius"/>
    </source>
</evidence>
<feature type="compositionally biased region" description="Basic and acidic residues" evidence="1">
    <location>
        <begin position="40"/>
        <end position="49"/>
    </location>
</feature>
<keyword evidence="2" id="KW-0472">Membrane</keyword>